<sequence length="58" mass="7041">MREHSNNLSKIQTQNNKSESKTKITYGYFLKYLYSQPLKVSYRYKILRLTIFPSMLYI</sequence>
<proteinExistence type="predicted"/>
<evidence type="ECO:0000313" key="2">
    <source>
        <dbReference type="Proteomes" id="UP000182114"/>
    </source>
</evidence>
<evidence type="ECO:0000313" key="1">
    <source>
        <dbReference type="EMBL" id="SDF26495.1"/>
    </source>
</evidence>
<protein>
    <submittedName>
        <fullName evidence="1">Uncharacterized protein</fullName>
    </submittedName>
</protein>
<keyword evidence="2" id="KW-1185">Reference proteome</keyword>
<dbReference type="AlphaFoldDB" id="A0A1G7JNS0"/>
<name>A0A1G7JNS0_9FLAO</name>
<reference evidence="2" key="1">
    <citation type="submission" date="2016-10" db="EMBL/GenBank/DDBJ databases">
        <authorList>
            <person name="Varghese N."/>
            <person name="Submissions S."/>
        </authorList>
    </citation>
    <scope>NUCLEOTIDE SEQUENCE [LARGE SCALE GENOMIC DNA]</scope>
    <source>
        <strain evidence="2">DSM 24729</strain>
    </source>
</reference>
<organism evidence="1 2">
    <name type="scientific">Cellulophaga baltica</name>
    <dbReference type="NCBI Taxonomy" id="76594"/>
    <lineage>
        <taxon>Bacteria</taxon>
        <taxon>Pseudomonadati</taxon>
        <taxon>Bacteroidota</taxon>
        <taxon>Flavobacteriia</taxon>
        <taxon>Flavobacteriales</taxon>
        <taxon>Flavobacteriaceae</taxon>
        <taxon>Cellulophaga</taxon>
    </lineage>
</organism>
<gene>
    <name evidence="1" type="ORF">SAMN04487992_11021</name>
</gene>
<dbReference type="EMBL" id="FNBD01000010">
    <property type="protein sequence ID" value="SDF26495.1"/>
    <property type="molecule type" value="Genomic_DNA"/>
</dbReference>
<dbReference type="Proteomes" id="UP000182114">
    <property type="component" value="Unassembled WGS sequence"/>
</dbReference>
<accession>A0A1G7JNS0</accession>